<dbReference type="Pfam" id="PF00704">
    <property type="entry name" value="Glyco_hydro_18"/>
    <property type="match status" value="1"/>
</dbReference>
<organism evidence="12 13">
    <name type="scientific">Myriangium duriaei CBS 260.36</name>
    <dbReference type="NCBI Taxonomy" id="1168546"/>
    <lineage>
        <taxon>Eukaryota</taxon>
        <taxon>Fungi</taxon>
        <taxon>Dikarya</taxon>
        <taxon>Ascomycota</taxon>
        <taxon>Pezizomycotina</taxon>
        <taxon>Dothideomycetes</taxon>
        <taxon>Dothideomycetidae</taxon>
        <taxon>Myriangiales</taxon>
        <taxon>Myriangiaceae</taxon>
        <taxon>Myriangium</taxon>
    </lineage>
</organism>
<comment type="caution">
    <text evidence="12">The sequence shown here is derived from an EMBL/GenBank/DDBJ whole genome shotgun (WGS) entry which is preliminary data.</text>
</comment>
<keyword evidence="9" id="KW-0624">Polysaccharide degradation</keyword>
<accession>A0A9P4MKQ8</accession>
<dbReference type="EMBL" id="ML996082">
    <property type="protein sequence ID" value="KAF2156508.1"/>
    <property type="molecule type" value="Genomic_DNA"/>
</dbReference>
<comment type="catalytic activity">
    <reaction evidence="1">
        <text>Random endo-hydrolysis of N-acetyl-beta-D-glucosaminide (1-&gt;4)-beta-linkages in chitin and chitodextrins.</text>
        <dbReference type="EC" id="3.2.1.14"/>
    </reaction>
</comment>
<comment type="similarity">
    <text evidence="2">Belongs to the glycosyl hydrolase 18 family. Chitinase class V subfamily.</text>
</comment>
<dbReference type="EC" id="3.2.1.14" evidence="3"/>
<evidence type="ECO:0000313" key="13">
    <source>
        <dbReference type="Proteomes" id="UP000799439"/>
    </source>
</evidence>
<dbReference type="CDD" id="cd06548">
    <property type="entry name" value="GH18_chitinase"/>
    <property type="match status" value="1"/>
</dbReference>
<dbReference type="PANTHER" id="PTHR11177:SF384">
    <property type="entry name" value="CHITINASE"/>
    <property type="match status" value="1"/>
</dbReference>
<feature type="domain" description="GH18" evidence="11">
    <location>
        <begin position="14"/>
        <end position="380"/>
    </location>
</feature>
<evidence type="ECO:0000256" key="4">
    <source>
        <dbReference type="ARBA" id="ARBA00022801"/>
    </source>
</evidence>
<evidence type="ECO:0000256" key="2">
    <source>
        <dbReference type="ARBA" id="ARBA00008682"/>
    </source>
</evidence>
<name>A0A9P4MKQ8_9PEZI</name>
<proteinExistence type="inferred from homology"/>
<dbReference type="PROSITE" id="PS01095">
    <property type="entry name" value="GH18_1"/>
    <property type="match status" value="1"/>
</dbReference>
<evidence type="ECO:0000256" key="6">
    <source>
        <dbReference type="ARBA" id="ARBA00023180"/>
    </source>
</evidence>
<keyword evidence="13" id="KW-1185">Reference proteome</keyword>
<dbReference type="Gene3D" id="3.20.20.80">
    <property type="entry name" value="Glycosidases"/>
    <property type="match status" value="1"/>
</dbReference>
<evidence type="ECO:0000256" key="8">
    <source>
        <dbReference type="ARBA" id="ARBA00023295"/>
    </source>
</evidence>
<dbReference type="InterPro" id="IPR011583">
    <property type="entry name" value="Chitinase_II/V-like_cat"/>
</dbReference>
<dbReference type="PROSITE" id="PS51910">
    <property type="entry name" value="GH18_2"/>
    <property type="match status" value="1"/>
</dbReference>
<keyword evidence="4 10" id="KW-0378">Hydrolase</keyword>
<evidence type="ECO:0000313" key="12">
    <source>
        <dbReference type="EMBL" id="KAF2156508.1"/>
    </source>
</evidence>
<evidence type="ECO:0000256" key="5">
    <source>
        <dbReference type="ARBA" id="ARBA00023024"/>
    </source>
</evidence>
<dbReference type="PANTHER" id="PTHR11177">
    <property type="entry name" value="CHITINASE"/>
    <property type="match status" value="1"/>
</dbReference>
<dbReference type="Gene3D" id="3.10.50.10">
    <property type="match status" value="1"/>
</dbReference>
<dbReference type="AlphaFoldDB" id="A0A9P4MKQ8"/>
<gene>
    <name evidence="12" type="ORF">K461DRAFT_326615</name>
</gene>
<dbReference type="InterPro" id="IPR001223">
    <property type="entry name" value="Glyco_hydro18_cat"/>
</dbReference>
<evidence type="ECO:0000256" key="7">
    <source>
        <dbReference type="ARBA" id="ARBA00023277"/>
    </source>
</evidence>
<keyword evidence="6" id="KW-0325">Glycoprotein</keyword>
<evidence type="ECO:0000256" key="3">
    <source>
        <dbReference type="ARBA" id="ARBA00012729"/>
    </source>
</evidence>
<dbReference type="SMART" id="SM00636">
    <property type="entry name" value="Glyco_18"/>
    <property type="match status" value="1"/>
</dbReference>
<sequence>MAASTKASSSGTTYRNVAYFVDWAIYGRNYQPQDLPASELTHVLYAFADIQSDGTVVLADSYADLQKHYSTDSWNDVGNNVYGCIKQMYIHKKANRNLKVLLSIGGKDLWSYGPRFAAPLATPAGRQAFASSAVQFVKDLGLDGLDIDWEYPANSAQAANFVQLLQTIRQQLDAYSATLANKPHFLLTVASPAGPQNYQILDLAGMDPYVDFWNLMAYDFAGSWNTTTGHQANIYPSQSNPLSTPYSANKAITDYIAAGVPANKIVLGMPLYGRAFEQTTGMGTTYNGVGSGSWENGIWDYKVLPKTGAQEFEDTTLLASWSYDSSTQELISYDTPAVAALKVNYIKSQGLGGAMFWESSSDKTGTGSLMALTAQSLRNLDQTQNNLNYPDSVYANIKNGMN</sequence>
<reference evidence="12" key="1">
    <citation type="journal article" date="2020" name="Stud. Mycol.">
        <title>101 Dothideomycetes genomes: a test case for predicting lifestyles and emergence of pathogens.</title>
        <authorList>
            <person name="Haridas S."/>
            <person name="Albert R."/>
            <person name="Binder M."/>
            <person name="Bloem J."/>
            <person name="Labutti K."/>
            <person name="Salamov A."/>
            <person name="Andreopoulos B."/>
            <person name="Baker S."/>
            <person name="Barry K."/>
            <person name="Bills G."/>
            <person name="Bluhm B."/>
            <person name="Cannon C."/>
            <person name="Castanera R."/>
            <person name="Culley D."/>
            <person name="Daum C."/>
            <person name="Ezra D."/>
            <person name="Gonzalez J."/>
            <person name="Henrissat B."/>
            <person name="Kuo A."/>
            <person name="Liang C."/>
            <person name="Lipzen A."/>
            <person name="Lutzoni F."/>
            <person name="Magnuson J."/>
            <person name="Mondo S."/>
            <person name="Nolan M."/>
            <person name="Ohm R."/>
            <person name="Pangilinan J."/>
            <person name="Park H.-J."/>
            <person name="Ramirez L."/>
            <person name="Alfaro M."/>
            <person name="Sun H."/>
            <person name="Tritt A."/>
            <person name="Yoshinaga Y."/>
            <person name="Zwiers L.-H."/>
            <person name="Turgeon B."/>
            <person name="Goodwin S."/>
            <person name="Spatafora J."/>
            <person name="Crous P."/>
            <person name="Grigoriev I."/>
        </authorList>
    </citation>
    <scope>NUCLEOTIDE SEQUENCE</scope>
    <source>
        <strain evidence="12">CBS 260.36</strain>
    </source>
</reference>
<dbReference type="FunFam" id="3.10.50.10:FF:000005">
    <property type="entry name" value="Endochitinase B1"/>
    <property type="match status" value="1"/>
</dbReference>
<dbReference type="SUPFAM" id="SSF54556">
    <property type="entry name" value="Chitinase insertion domain"/>
    <property type="match status" value="1"/>
</dbReference>
<evidence type="ECO:0000256" key="10">
    <source>
        <dbReference type="RuleBase" id="RU000489"/>
    </source>
</evidence>
<dbReference type="GO" id="GO:0008843">
    <property type="term" value="F:endochitinase activity"/>
    <property type="evidence" value="ECO:0007669"/>
    <property type="project" value="UniProtKB-EC"/>
</dbReference>
<dbReference type="Proteomes" id="UP000799439">
    <property type="component" value="Unassembled WGS sequence"/>
</dbReference>
<dbReference type="GO" id="GO:0008061">
    <property type="term" value="F:chitin binding"/>
    <property type="evidence" value="ECO:0007669"/>
    <property type="project" value="InterPro"/>
</dbReference>
<keyword evidence="8 10" id="KW-0326">Glycosidase</keyword>
<dbReference type="OrthoDB" id="76388at2759"/>
<evidence type="ECO:0000259" key="11">
    <source>
        <dbReference type="PROSITE" id="PS51910"/>
    </source>
</evidence>
<dbReference type="GO" id="GO:0005576">
    <property type="term" value="C:extracellular region"/>
    <property type="evidence" value="ECO:0007669"/>
    <property type="project" value="TreeGrafter"/>
</dbReference>
<protein>
    <recommendedName>
        <fullName evidence="3">chitinase</fullName>
        <ecNumber evidence="3">3.2.1.14</ecNumber>
    </recommendedName>
</protein>
<dbReference type="InterPro" id="IPR050314">
    <property type="entry name" value="Glycosyl_Hydrlase_18"/>
</dbReference>
<dbReference type="InterPro" id="IPR017853">
    <property type="entry name" value="GH"/>
</dbReference>
<dbReference type="InterPro" id="IPR001579">
    <property type="entry name" value="Glyco_hydro_18_chit_AS"/>
</dbReference>
<dbReference type="FunFam" id="3.20.20.80:FF:000095">
    <property type="entry name" value="Endochitinase B1"/>
    <property type="match status" value="1"/>
</dbReference>
<dbReference type="SUPFAM" id="SSF51445">
    <property type="entry name" value="(Trans)glycosidases"/>
    <property type="match status" value="1"/>
</dbReference>
<evidence type="ECO:0000256" key="9">
    <source>
        <dbReference type="ARBA" id="ARBA00023326"/>
    </source>
</evidence>
<keyword evidence="5" id="KW-0146">Chitin degradation</keyword>
<evidence type="ECO:0000256" key="1">
    <source>
        <dbReference type="ARBA" id="ARBA00000822"/>
    </source>
</evidence>
<dbReference type="InterPro" id="IPR029070">
    <property type="entry name" value="Chitinase_insertion_sf"/>
</dbReference>
<dbReference type="GO" id="GO:0000272">
    <property type="term" value="P:polysaccharide catabolic process"/>
    <property type="evidence" value="ECO:0007669"/>
    <property type="project" value="UniProtKB-KW"/>
</dbReference>
<keyword evidence="7" id="KW-0119">Carbohydrate metabolism</keyword>
<dbReference type="GO" id="GO:0006032">
    <property type="term" value="P:chitin catabolic process"/>
    <property type="evidence" value="ECO:0007669"/>
    <property type="project" value="UniProtKB-KW"/>
</dbReference>